<accession>A0A6P1ZEB1</accession>
<dbReference type="GO" id="GO:0005886">
    <property type="term" value="C:plasma membrane"/>
    <property type="evidence" value="ECO:0007669"/>
    <property type="project" value="TreeGrafter"/>
</dbReference>
<dbReference type="GO" id="GO:0004713">
    <property type="term" value="F:protein tyrosine kinase activity"/>
    <property type="evidence" value="ECO:0007669"/>
    <property type="project" value="TreeGrafter"/>
</dbReference>
<evidence type="ECO:0000313" key="3">
    <source>
        <dbReference type="Proteomes" id="UP000434052"/>
    </source>
</evidence>
<evidence type="ECO:0000313" key="2">
    <source>
        <dbReference type="EMBL" id="TVM32087.1"/>
    </source>
</evidence>
<reference evidence="2 3" key="1">
    <citation type="submission" date="2018-06" db="EMBL/GenBank/DDBJ databases">
        <title>Complete genome of Desulfovibrio marinus P48SEP.</title>
        <authorList>
            <person name="Crispim J.S."/>
            <person name="Vidigal P.M.P."/>
            <person name="Silva L.C.F."/>
            <person name="Araujo L.C."/>
            <person name="Laguardia C.N."/>
            <person name="Dias R.S."/>
            <person name="Sousa M.P."/>
            <person name="Paula S.O."/>
            <person name="Silva C."/>
        </authorList>
    </citation>
    <scope>NUCLEOTIDE SEQUENCE [LARGE SCALE GENOMIC DNA]</scope>
    <source>
        <strain evidence="2 3">P48SEP</strain>
    </source>
</reference>
<keyword evidence="4" id="KW-1185">Reference proteome</keyword>
<dbReference type="EMBL" id="QMIF01000012">
    <property type="protein sequence ID" value="TVM32087.1"/>
    <property type="molecule type" value="Genomic_DNA"/>
</dbReference>
<evidence type="ECO:0000313" key="4">
    <source>
        <dbReference type="Proteomes" id="UP000503251"/>
    </source>
</evidence>
<dbReference type="Proteomes" id="UP000434052">
    <property type="component" value="Unassembled WGS sequence"/>
</dbReference>
<dbReference type="OrthoDB" id="9812433at2"/>
<reference evidence="1 4" key="2">
    <citation type="submission" date="2019-04" db="EMBL/GenBank/DDBJ databases">
        <title>Isolation and culture of sulfate reducing bacteria from the cold seep of the South China Sea.</title>
        <authorList>
            <person name="Sun C."/>
            <person name="Liu R."/>
        </authorList>
    </citation>
    <scope>NUCLEOTIDE SEQUENCE [LARGE SCALE GENOMIC DNA]</scope>
    <source>
        <strain evidence="1 4">CS1</strain>
    </source>
</reference>
<dbReference type="PANTHER" id="PTHR32309:SF13">
    <property type="entry name" value="FERRIC ENTEROBACTIN TRANSPORT PROTEIN FEPE"/>
    <property type="match status" value="1"/>
</dbReference>
<dbReference type="PANTHER" id="PTHR32309">
    <property type="entry name" value="TYROSINE-PROTEIN KINASE"/>
    <property type="match status" value="1"/>
</dbReference>
<dbReference type="SUPFAM" id="SSF52540">
    <property type="entry name" value="P-loop containing nucleoside triphosphate hydrolases"/>
    <property type="match status" value="1"/>
</dbReference>
<dbReference type="InterPro" id="IPR050445">
    <property type="entry name" value="Bact_polysacc_biosynth/exp"/>
</dbReference>
<gene>
    <name evidence="2" type="ORF">DQK91_16275</name>
    <name evidence="1" type="ORF">E8L03_01785</name>
</gene>
<name>A0A6P1ZEB1_9BACT</name>
<proteinExistence type="predicted"/>
<keyword evidence="1" id="KW-0418">Kinase</keyword>
<dbReference type="Gene3D" id="3.40.50.300">
    <property type="entry name" value="P-loop containing nucleotide triphosphate hydrolases"/>
    <property type="match status" value="1"/>
</dbReference>
<organism evidence="2 3">
    <name type="scientific">Oceanidesulfovibrio marinus</name>
    <dbReference type="NCBI Taxonomy" id="370038"/>
    <lineage>
        <taxon>Bacteria</taxon>
        <taxon>Pseudomonadati</taxon>
        <taxon>Thermodesulfobacteriota</taxon>
        <taxon>Desulfovibrionia</taxon>
        <taxon>Desulfovibrionales</taxon>
        <taxon>Desulfovibrionaceae</taxon>
        <taxon>Oceanidesulfovibrio</taxon>
    </lineage>
</organism>
<dbReference type="AlphaFoldDB" id="A0A6P1ZEB1"/>
<dbReference type="RefSeq" id="WP_144306451.1">
    <property type="nucleotide sequence ID" value="NZ_CP039543.1"/>
</dbReference>
<sequence>MTKIFEALQRVEKEHKGYDSSSMQTSYGHMSNTAGSVICNSEGLSNSMVNLYQYVMTALPDMDCRIISFNESRMFEGSSVLCREFAKVLVSQLGKKVLVLDFSEHNYGTASYFNIHRNGATSQDDDAPMLNSDAVHQIESSTLYVCRARVNRDADYKPMFEALRNDYDMILLDMPPVVINPSSLVITKFLDGAILVVESEKTRWQVANKSVKSIMTHNSNILGVILNKQQYHIPQFIYNHI</sequence>
<dbReference type="InterPro" id="IPR027417">
    <property type="entry name" value="P-loop_NTPase"/>
</dbReference>
<keyword evidence="1" id="KW-0808">Transferase</keyword>
<protein>
    <submittedName>
        <fullName evidence="1">CpsD/CapB family tyrosine-protein kinase</fullName>
    </submittedName>
</protein>
<evidence type="ECO:0000313" key="1">
    <source>
        <dbReference type="EMBL" id="QJT07734.1"/>
    </source>
</evidence>
<dbReference type="Proteomes" id="UP000503251">
    <property type="component" value="Chromosome"/>
</dbReference>
<dbReference type="EMBL" id="CP039543">
    <property type="protein sequence ID" value="QJT07734.1"/>
    <property type="molecule type" value="Genomic_DNA"/>
</dbReference>